<protein>
    <submittedName>
        <fullName evidence="1">Uncharacterized protein</fullName>
    </submittedName>
</protein>
<sequence>MHLRGMFLISSFPRVLLNVNFLELFIWEFKLSMKLSWSFFANRIIRVNNTIFLENSKRKMCDRLLDISLLVFKVKWSRKSWKMQQILVWKYYCCISLETRGLHWYASW</sequence>
<accession>A0A0A8ZCL5</accession>
<evidence type="ECO:0000313" key="1">
    <source>
        <dbReference type="EMBL" id="JAD37109.1"/>
    </source>
</evidence>
<dbReference type="EMBL" id="GBRH01260786">
    <property type="protein sequence ID" value="JAD37109.1"/>
    <property type="molecule type" value="Transcribed_RNA"/>
</dbReference>
<reference evidence="1" key="2">
    <citation type="journal article" date="2015" name="Data Brief">
        <title>Shoot transcriptome of the giant reed, Arundo donax.</title>
        <authorList>
            <person name="Barrero R.A."/>
            <person name="Guerrero F.D."/>
            <person name="Moolhuijzen P."/>
            <person name="Goolsby J.A."/>
            <person name="Tidwell J."/>
            <person name="Bellgard S.E."/>
            <person name="Bellgard M.I."/>
        </authorList>
    </citation>
    <scope>NUCLEOTIDE SEQUENCE</scope>
    <source>
        <tissue evidence="1">Shoot tissue taken approximately 20 cm above the soil surface</tissue>
    </source>
</reference>
<proteinExistence type="predicted"/>
<dbReference type="AlphaFoldDB" id="A0A0A8ZCL5"/>
<name>A0A0A8ZCL5_ARUDO</name>
<reference evidence="1" key="1">
    <citation type="submission" date="2014-09" db="EMBL/GenBank/DDBJ databases">
        <authorList>
            <person name="Magalhaes I.L.F."/>
            <person name="Oliveira U."/>
            <person name="Santos F.R."/>
            <person name="Vidigal T.H.D.A."/>
            <person name="Brescovit A.D."/>
            <person name="Santos A.J."/>
        </authorList>
    </citation>
    <scope>NUCLEOTIDE SEQUENCE</scope>
    <source>
        <tissue evidence="1">Shoot tissue taken approximately 20 cm above the soil surface</tissue>
    </source>
</reference>
<organism evidence="1">
    <name type="scientific">Arundo donax</name>
    <name type="common">Giant reed</name>
    <name type="synonym">Donax arundinaceus</name>
    <dbReference type="NCBI Taxonomy" id="35708"/>
    <lineage>
        <taxon>Eukaryota</taxon>
        <taxon>Viridiplantae</taxon>
        <taxon>Streptophyta</taxon>
        <taxon>Embryophyta</taxon>
        <taxon>Tracheophyta</taxon>
        <taxon>Spermatophyta</taxon>
        <taxon>Magnoliopsida</taxon>
        <taxon>Liliopsida</taxon>
        <taxon>Poales</taxon>
        <taxon>Poaceae</taxon>
        <taxon>PACMAD clade</taxon>
        <taxon>Arundinoideae</taxon>
        <taxon>Arundineae</taxon>
        <taxon>Arundo</taxon>
    </lineage>
</organism>